<reference evidence="2 3" key="1">
    <citation type="submission" date="2020-04" db="EMBL/GenBank/DDBJ databases">
        <authorList>
            <person name="Zheng R.K."/>
            <person name="Sun C.M."/>
        </authorList>
    </citation>
    <scope>NUCLEOTIDE SEQUENCE [LARGE SCALE GENOMIC DNA]</scope>
    <source>
        <strain evidence="3">zrk29</strain>
    </source>
</reference>
<dbReference type="InterPro" id="IPR036249">
    <property type="entry name" value="Thioredoxin-like_sf"/>
</dbReference>
<dbReference type="KEGG" id="tbk:HF295_08275"/>
<sequence length="214" mass="23834">MEKLLNKDVSKQIKQALEPMQNNIKMVLFTKEGGCNTCQETEQLLSEIKDLNDKISVEVKDIDKDADLAKFYDVEYVPTFVMLDDKDEYKGVKFQGIPAGHEINSFLSAIVFMSGLDLGLDSKIIERISKIDKAVDIKVFVTLSCPHCPGAVSTAHTLAMLNNNIKGSMIEAQTFPELSTKYNVSGVPKIVINDKYELLGNQPIDAFLAEIEKI</sequence>
<keyword evidence="3" id="KW-1185">Reference proteome</keyword>
<evidence type="ECO:0000313" key="2">
    <source>
        <dbReference type="EMBL" id="QLY40849.1"/>
    </source>
</evidence>
<dbReference type="NCBIfam" id="TIGR02187">
    <property type="entry name" value="PDO_seleno_TRX"/>
    <property type="match status" value="1"/>
</dbReference>
<name>A0A7L6N8J9_9MOLU</name>
<gene>
    <name evidence="2" type="ORF">HF295_08275</name>
</gene>
<dbReference type="Gene3D" id="3.40.30.80">
    <property type="match status" value="1"/>
</dbReference>
<dbReference type="PANTHER" id="PTHR37170">
    <property type="entry name" value="GLUTAREDOXIN-RELATED"/>
    <property type="match status" value="1"/>
</dbReference>
<dbReference type="PROSITE" id="PS51354">
    <property type="entry name" value="GLUTAREDOXIN_2"/>
    <property type="match status" value="1"/>
</dbReference>
<dbReference type="Pfam" id="PF13192">
    <property type="entry name" value="Thioredoxin_3"/>
    <property type="match status" value="2"/>
</dbReference>
<dbReference type="InterPro" id="IPR011903">
    <property type="entry name" value="TON_0319-like"/>
</dbReference>
<dbReference type="SUPFAM" id="SSF52833">
    <property type="entry name" value="Thioredoxin-like"/>
    <property type="match status" value="2"/>
</dbReference>
<feature type="domain" description="Thioredoxin-like fold" evidence="1">
    <location>
        <begin position="136"/>
        <end position="211"/>
    </location>
</feature>
<dbReference type="Proteomes" id="UP000512167">
    <property type="component" value="Chromosome"/>
</dbReference>
<evidence type="ECO:0000313" key="3">
    <source>
        <dbReference type="Proteomes" id="UP000512167"/>
    </source>
</evidence>
<dbReference type="AlphaFoldDB" id="A0A7L6N8J9"/>
<protein>
    <submittedName>
        <fullName evidence="2">Glutaredoxin</fullName>
    </submittedName>
</protein>
<dbReference type="PANTHER" id="PTHR37170:SF1">
    <property type="entry name" value="GLUTAREDOXIN-LIKE PROTEIN"/>
    <property type="match status" value="1"/>
</dbReference>
<dbReference type="CDD" id="cd02973">
    <property type="entry name" value="TRX_GRX_like"/>
    <property type="match status" value="1"/>
</dbReference>
<proteinExistence type="predicted"/>
<organism evidence="2 3">
    <name type="scientific">Hujiaoplasma nucleasis</name>
    <dbReference type="NCBI Taxonomy" id="2725268"/>
    <lineage>
        <taxon>Bacteria</taxon>
        <taxon>Bacillati</taxon>
        <taxon>Mycoplasmatota</taxon>
        <taxon>Mollicutes</taxon>
        <taxon>Candidatus Izemoplasmatales</taxon>
        <taxon>Hujiaoplasmataceae</taxon>
        <taxon>Hujiaoplasma</taxon>
    </lineage>
</organism>
<evidence type="ECO:0000259" key="1">
    <source>
        <dbReference type="Pfam" id="PF13192"/>
    </source>
</evidence>
<feature type="domain" description="Thioredoxin-like fold" evidence="1">
    <location>
        <begin position="33"/>
        <end position="106"/>
    </location>
</feature>
<dbReference type="InterPro" id="IPR012336">
    <property type="entry name" value="Thioredoxin-like_fold"/>
</dbReference>
<dbReference type="RefSeq" id="WP_312031701.1">
    <property type="nucleotide sequence ID" value="NZ_CP051151.1"/>
</dbReference>
<dbReference type="EMBL" id="CP051151">
    <property type="protein sequence ID" value="QLY40849.1"/>
    <property type="molecule type" value="Genomic_DNA"/>
</dbReference>
<accession>A0A7L6N8J9</accession>